<sequence length="532" mass="56398">MYKLPRKKFKERKCEMPYIQRFTTTTDGAMTFTGNTLGLSKQNNTLAAGTQGSIGSFITLQNTGVPTYPAPPPGTTQNYTESSSSAILHINNVAGLSRVLYAELIWEGQYLTNNQDISGLIDNPIQFVDPSGNVYSIPPDPATSFEQVFNNGSETVGYYVRSRDVTSIVAAQLEGTYSAGAVPALLDPASNSNHAGWTLAVIYEDPTQPPRFMTLYVGLEAIISTGTPVDITITGFNTPVSGPLSGRLLVSAGEGDASITGDQLLFGPTVPTLTTISGPNNPVNNFFGSQINNDAGNLDTSGTFGDRNANPFTATNINAGRQGWDITNVDVSFALINNQTSAVVRLTTAGDGYAVNALGVQFDVNAPVFETVKSATPSTVNVGDIITYNVSITNTGLVPAEVVLFDDFLITPGGTFVPGSLIINGIPNPGDPTVAPIPLGTIDPDQSVEISFQIQVTSLPETSILSDTTELFFQFESSPGGPVFEGVSISNLVNVLVQSPVPPIPSVPVNYIGRCKKCQKKKSGCRQCRRCL</sequence>
<dbReference type="PANTHER" id="PTHR34819">
    <property type="entry name" value="LARGE CYSTEINE-RICH PERIPLASMIC PROTEIN OMCB"/>
    <property type="match status" value="1"/>
</dbReference>
<evidence type="ECO:0000313" key="1">
    <source>
        <dbReference type="EMBL" id="MYL64499.1"/>
    </source>
</evidence>
<organism evidence="1 2">
    <name type="scientific">Guptibacillus hwajinpoensis</name>
    <dbReference type="NCBI Taxonomy" id="208199"/>
    <lineage>
        <taxon>Bacteria</taxon>
        <taxon>Bacillati</taxon>
        <taxon>Bacillota</taxon>
        <taxon>Bacilli</taxon>
        <taxon>Bacillales</taxon>
        <taxon>Guptibacillaceae</taxon>
        <taxon>Guptibacillus</taxon>
    </lineage>
</organism>
<gene>
    <name evidence="1" type="ORF">GLW07_14165</name>
</gene>
<comment type="caution">
    <text evidence="1">The sequence shown here is derived from an EMBL/GenBank/DDBJ whole genome shotgun (WGS) entry which is preliminary data.</text>
</comment>
<dbReference type="NCBIfam" id="TIGR01451">
    <property type="entry name" value="B_ant_repeat"/>
    <property type="match status" value="1"/>
</dbReference>
<name>A0A845F139_9BACL</name>
<proteinExistence type="predicted"/>
<reference evidence="1 2" key="1">
    <citation type="submission" date="2019-11" db="EMBL/GenBank/DDBJ databases">
        <title>Genome sequences of 17 halophilic strains isolated from different environments.</title>
        <authorList>
            <person name="Furrow R.E."/>
        </authorList>
    </citation>
    <scope>NUCLEOTIDE SEQUENCE [LARGE SCALE GENOMIC DNA]</scope>
    <source>
        <strain evidence="1 2">22506_14_FS</strain>
    </source>
</reference>
<dbReference type="AlphaFoldDB" id="A0A845F139"/>
<dbReference type="PANTHER" id="PTHR34819:SF3">
    <property type="entry name" value="CELL SURFACE PROTEIN"/>
    <property type="match status" value="1"/>
</dbReference>
<evidence type="ECO:0000313" key="2">
    <source>
        <dbReference type="Proteomes" id="UP000447833"/>
    </source>
</evidence>
<protein>
    <submittedName>
        <fullName evidence="1">DUF11 domain-containing protein</fullName>
    </submittedName>
</protein>
<dbReference type="EMBL" id="WMEY01000004">
    <property type="protein sequence ID" value="MYL64499.1"/>
    <property type="molecule type" value="Genomic_DNA"/>
</dbReference>
<dbReference type="Gene3D" id="2.60.40.740">
    <property type="match status" value="1"/>
</dbReference>
<accession>A0A845F139</accession>
<dbReference type="InterPro" id="IPR051172">
    <property type="entry name" value="Chlamydia_OmcB"/>
</dbReference>
<dbReference type="InterPro" id="IPR047589">
    <property type="entry name" value="DUF11_rpt"/>
</dbReference>
<dbReference type="Proteomes" id="UP000447833">
    <property type="component" value="Unassembled WGS sequence"/>
</dbReference>